<dbReference type="AlphaFoldDB" id="A0A1I0R7I4"/>
<evidence type="ECO:0000313" key="2">
    <source>
        <dbReference type="EMBL" id="SEW36419.1"/>
    </source>
</evidence>
<evidence type="ECO:0000259" key="1">
    <source>
        <dbReference type="SMART" id="SM00829"/>
    </source>
</evidence>
<proteinExistence type="predicted"/>
<reference evidence="3" key="1">
    <citation type="submission" date="2016-10" db="EMBL/GenBank/DDBJ databases">
        <authorList>
            <person name="Varghese N."/>
            <person name="Submissions S."/>
        </authorList>
    </citation>
    <scope>NUCLEOTIDE SEQUENCE [LARGE SCALE GENOMIC DNA]</scope>
    <source>
        <strain evidence="3">DSM 3695</strain>
    </source>
</reference>
<sequence length="317" mass="33603">MKAIVLKQLGGAENLELKDIPVPAIKDKEVLVRNHAISINPVDIFVRTNEGALNNILKPAAGEDIILGWDISGEVTAVGAQVTGFKPGDAVFGMVNFTGHGKAYAEYVAAPASHLALKPANTSHEAAAAATLAALTAWQALVTHAHIKKGDKVLIHAAAGGVGHYAVQIAKHFGAYVIGTSSAAKKEAVLRFGADQHIDYNSQTFEELVTDADIVLDSIDIPGHLDRSLAAVKDGGHLISIRVFFDDAQKQKAADRNIHIERMYVTSNGEQMQSIAALLASGELHSEVASVYAFEDIAKAHEQVSTGKTQGKVVVKI</sequence>
<dbReference type="InterPro" id="IPR036291">
    <property type="entry name" value="NAD(P)-bd_dom_sf"/>
</dbReference>
<dbReference type="SUPFAM" id="SSF50129">
    <property type="entry name" value="GroES-like"/>
    <property type="match status" value="1"/>
</dbReference>
<evidence type="ECO:0000313" key="3">
    <source>
        <dbReference type="Proteomes" id="UP000199310"/>
    </source>
</evidence>
<dbReference type="Proteomes" id="UP000199310">
    <property type="component" value="Unassembled WGS sequence"/>
</dbReference>
<organism evidence="2 3">
    <name type="scientific">Chitinophaga arvensicola</name>
    <dbReference type="NCBI Taxonomy" id="29529"/>
    <lineage>
        <taxon>Bacteria</taxon>
        <taxon>Pseudomonadati</taxon>
        <taxon>Bacteroidota</taxon>
        <taxon>Chitinophagia</taxon>
        <taxon>Chitinophagales</taxon>
        <taxon>Chitinophagaceae</taxon>
        <taxon>Chitinophaga</taxon>
    </lineage>
</organism>
<dbReference type="InterPro" id="IPR011032">
    <property type="entry name" value="GroES-like_sf"/>
</dbReference>
<dbReference type="SMART" id="SM00829">
    <property type="entry name" value="PKS_ER"/>
    <property type="match status" value="1"/>
</dbReference>
<dbReference type="Pfam" id="PF13602">
    <property type="entry name" value="ADH_zinc_N_2"/>
    <property type="match status" value="1"/>
</dbReference>
<dbReference type="PROSITE" id="PS01162">
    <property type="entry name" value="QOR_ZETA_CRYSTAL"/>
    <property type="match status" value="1"/>
</dbReference>
<dbReference type="RefSeq" id="WP_089896866.1">
    <property type="nucleotide sequence ID" value="NZ_FOJG01000001.1"/>
</dbReference>
<gene>
    <name evidence="2" type="ORF">SAMN04488122_2387</name>
</gene>
<protein>
    <submittedName>
        <fullName evidence="2">NADPH:quinone reductase</fullName>
    </submittedName>
</protein>
<dbReference type="PANTHER" id="PTHR43482">
    <property type="entry name" value="PROTEIN AST1-RELATED"/>
    <property type="match status" value="1"/>
</dbReference>
<dbReference type="Pfam" id="PF08240">
    <property type="entry name" value="ADH_N"/>
    <property type="match status" value="1"/>
</dbReference>
<feature type="domain" description="Enoyl reductase (ER)" evidence="1">
    <location>
        <begin position="10"/>
        <end position="315"/>
    </location>
</feature>
<dbReference type="CDD" id="cd05289">
    <property type="entry name" value="MDR_like_2"/>
    <property type="match status" value="1"/>
</dbReference>
<dbReference type="InterPro" id="IPR052585">
    <property type="entry name" value="Lipid_raft_assoc_Zn_ADH"/>
</dbReference>
<dbReference type="InterPro" id="IPR020843">
    <property type="entry name" value="ER"/>
</dbReference>
<keyword evidence="3" id="KW-1185">Reference proteome</keyword>
<dbReference type="GO" id="GO:0016491">
    <property type="term" value="F:oxidoreductase activity"/>
    <property type="evidence" value="ECO:0007669"/>
    <property type="project" value="InterPro"/>
</dbReference>
<dbReference type="InterPro" id="IPR002364">
    <property type="entry name" value="Quin_OxRdtase/zeta-crystal_CS"/>
</dbReference>
<dbReference type="InterPro" id="IPR013154">
    <property type="entry name" value="ADH-like_N"/>
</dbReference>
<dbReference type="PANTHER" id="PTHR43482:SF1">
    <property type="entry name" value="PROTEIN AST1-RELATED"/>
    <property type="match status" value="1"/>
</dbReference>
<dbReference type="STRING" id="29529.SAMN04488122_2387"/>
<name>A0A1I0R7I4_9BACT</name>
<dbReference type="Gene3D" id="3.90.180.10">
    <property type="entry name" value="Medium-chain alcohol dehydrogenases, catalytic domain"/>
    <property type="match status" value="1"/>
</dbReference>
<dbReference type="GO" id="GO:0008270">
    <property type="term" value="F:zinc ion binding"/>
    <property type="evidence" value="ECO:0007669"/>
    <property type="project" value="InterPro"/>
</dbReference>
<dbReference type="SUPFAM" id="SSF51735">
    <property type="entry name" value="NAD(P)-binding Rossmann-fold domains"/>
    <property type="match status" value="1"/>
</dbReference>
<accession>A0A1I0R7I4</accession>
<dbReference type="OrthoDB" id="634508at2"/>
<dbReference type="EMBL" id="FOJG01000001">
    <property type="protein sequence ID" value="SEW36419.1"/>
    <property type="molecule type" value="Genomic_DNA"/>
</dbReference>
<dbReference type="Gene3D" id="3.40.50.720">
    <property type="entry name" value="NAD(P)-binding Rossmann-like Domain"/>
    <property type="match status" value="1"/>
</dbReference>